<dbReference type="EMBL" id="MFFY01000003">
    <property type="protein sequence ID" value="OGF32141.1"/>
    <property type="molecule type" value="Genomic_DNA"/>
</dbReference>
<keyword evidence="2" id="KW-0732">Signal</keyword>
<gene>
    <name evidence="9" type="ORF">A3H09_02210</name>
</gene>
<keyword evidence="5" id="KW-0676">Redox-active center</keyword>
<dbReference type="Pfam" id="PF13462">
    <property type="entry name" value="Thioredoxin_4"/>
    <property type="match status" value="1"/>
</dbReference>
<comment type="similarity">
    <text evidence="1">Belongs to the thioredoxin family. DsbA subfamily.</text>
</comment>
<keyword evidence="7" id="KW-0812">Transmembrane</keyword>
<evidence type="ECO:0000313" key="10">
    <source>
        <dbReference type="Proteomes" id="UP000176915"/>
    </source>
</evidence>
<dbReference type="SUPFAM" id="SSF52833">
    <property type="entry name" value="Thioredoxin-like"/>
    <property type="match status" value="1"/>
</dbReference>
<evidence type="ECO:0000256" key="6">
    <source>
        <dbReference type="SAM" id="MobiDB-lite"/>
    </source>
</evidence>
<evidence type="ECO:0000259" key="8">
    <source>
        <dbReference type="PROSITE" id="PS51352"/>
    </source>
</evidence>
<evidence type="ECO:0000313" key="9">
    <source>
        <dbReference type="EMBL" id="OGF32141.1"/>
    </source>
</evidence>
<feature type="region of interest" description="Disordered" evidence="6">
    <location>
        <begin position="52"/>
        <end position="72"/>
    </location>
</feature>
<keyword evidence="4" id="KW-1015">Disulfide bond</keyword>
<protein>
    <recommendedName>
        <fullName evidence="8">Thioredoxin domain-containing protein</fullName>
    </recommendedName>
</protein>
<comment type="caution">
    <text evidence="9">The sequence shown here is derived from an EMBL/GenBank/DDBJ whole genome shotgun (WGS) entry which is preliminary data.</text>
</comment>
<dbReference type="InterPro" id="IPR013766">
    <property type="entry name" value="Thioredoxin_domain"/>
</dbReference>
<accession>A0A1F5T0Z7</accession>
<evidence type="ECO:0000256" key="4">
    <source>
        <dbReference type="ARBA" id="ARBA00023157"/>
    </source>
</evidence>
<evidence type="ECO:0000256" key="5">
    <source>
        <dbReference type="ARBA" id="ARBA00023284"/>
    </source>
</evidence>
<evidence type="ECO:0000256" key="2">
    <source>
        <dbReference type="ARBA" id="ARBA00022729"/>
    </source>
</evidence>
<organism evidence="9 10">
    <name type="scientific">Candidatus Falkowbacteria bacterium RIFCSPLOWO2_12_FULL_45_13</name>
    <dbReference type="NCBI Taxonomy" id="1797991"/>
    <lineage>
        <taxon>Bacteria</taxon>
        <taxon>Candidatus Falkowiibacteriota</taxon>
    </lineage>
</organism>
<evidence type="ECO:0000256" key="1">
    <source>
        <dbReference type="ARBA" id="ARBA00005791"/>
    </source>
</evidence>
<proteinExistence type="inferred from homology"/>
<keyword evidence="7" id="KW-0472">Membrane</keyword>
<dbReference type="AlphaFoldDB" id="A0A1F5T0Z7"/>
<dbReference type="InterPro" id="IPR012336">
    <property type="entry name" value="Thioredoxin-like_fold"/>
</dbReference>
<dbReference type="PANTHER" id="PTHR13887">
    <property type="entry name" value="GLUTATHIONE S-TRANSFERASE KAPPA"/>
    <property type="match status" value="1"/>
</dbReference>
<reference evidence="9 10" key="1">
    <citation type="journal article" date="2016" name="Nat. Commun.">
        <title>Thousands of microbial genomes shed light on interconnected biogeochemical processes in an aquifer system.</title>
        <authorList>
            <person name="Anantharaman K."/>
            <person name="Brown C.T."/>
            <person name="Hug L.A."/>
            <person name="Sharon I."/>
            <person name="Castelle C.J."/>
            <person name="Probst A.J."/>
            <person name="Thomas B.C."/>
            <person name="Singh A."/>
            <person name="Wilkins M.J."/>
            <person name="Karaoz U."/>
            <person name="Brodie E.L."/>
            <person name="Williams K.H."/>
            <person name="Hubbard S.S."/>
            <person name="Banfield J.F."/>
        </authorList>
    </citation>
    <scope>NUCLEOTIDE SEQUENCE [LARGE SCALE GENOMIC DNA]</scope>
</reference>
<dbReference type="Proteomes" id="UP000176915">
    <property type="component" value="Unassembled WGS sequence"/>
</dbReference>
<feature type="compositionally biased region" description="Pro residues" evidence="6">
    <location>
        <begin position="54"/>
        <end position="70"/>
    </location>
</feature>
<dbReference type="InterPro" id="IPR036249">
    <property type="entry name" value="Thioredoxin-like_sf"/>
</dbReference>
<name>A0A1F5T0Z7_9BACT</name>
<sequence>MKKDNKLFLWGGFLIGFSVLSLLLNIAFIFNDGLKRLTTKDSRVEGVIAQEITPPAPSNQPPPAPPPAAPAPAAIQTFNITKSDHVRGDFNAPVTLVEFSDFECPFCERHYPTLNQILSNYKGKVRLVYKHYPLSFHPNAQTAAESSECAGEQGKFWEYHDKIFANQPNGLSIDKFKQWAVDLKLNAKKFNDCLDAGKYAAKVQADFKEGAQKGVNGTPATFVNGQLVSGAVPYESFKQIIDNL</sequence>
<feature type="domain" description="Thioredoxin" evidence="8">
    <location>
        <begin position="60"/>
        <end position="244"/>
    </location>
</feature>
<keyword evidence="7" id="KW-1133">Transmembrane helix</keyword>
<feature type="transmembrane region" description="Helical" evidence="7">
    <location>
        <begin position="7"/>
        <end position="30"/>
    </location>
</feature>
<dbReference type="PANTHER" id="PTHR13887:SF14">
    <property type="entry name" value="DISULFIDE BOND FORMATION PROTEIN D"/>
    <property type="match status" value="1"/>
</dbReference>
<dbReference type="Gene3D" id="3.40.30.10">
    <property type="entry name" value="Glutaredoxin"/>
    <property type="match status" value="1"/>
</dbReference>
<dbReference type="PROSITE" id="PS51352">
    <property type="entry name" value="THIOREDOXIN_2"/>
    <property type="match status" value="1"/>
</dbReference>
<dbReference type="GO" id="GO:0016491">
    <property type="term" value="F:oxidoreductase activity"/>
    <property type="evidence" value="ECO:0007669"/>
    <property type="project" value="UniProtKB-KW"/>
</dbReference>
<keyword evidence="3" id="KW-0560">Oxidoreductase</keyword>
<evidence type="ECO:0000256" key="3">
    <source>
        <dbReference type="ARBA" id="ARBA00023002"/>
    </source>
</evidence>
<evidence type="ECO:0000256" key="7">
    <source>
        <dbReference type="SAM" id="Phobius"/>
    </source>
</evidence>